<dbReference type="InterPro" id="IPR013783">
    <property type="entry name" value="Ig-like_fold"/>
</dbReference>
<evidence type="ECO:0000259" key="1">
    <source>
        <dbReference type="SMART" id="SM01360"/>
    </source>
</evidence>
<dbReference type="PANTHER" id="PTHR11412">
    <property type="entry name" value="MACROGLOBULIN / COMPLEMENT"/>
    <property type="match status" value="1"/>
</dbReference>
<dbReference type="EMBL" id="KB743284">
    <property type="protein sequence ID" value="EOA99698.1"/>
    <property type="molecule type" value="Genomic_DNA"/>
</dbReference>
<dbReference type="InterPro" id="IPR050473">
    <property type="entry name" value="A2M/Complement_sys"/>
</dbReference>
<gene>
    <name evidence="2" type="ORF">Anapl_11300</name>
</gene>
<dbReference type="InterPro" id="IPR001599">
    <property type="entry name" value="Macroglobln_a2"/>
</dbReference>
<feature type="non-terminal residue" evidence="2">
    <location>
        <position position="87"/>
    </location>
</feature>
<reference evidence="3" key="1">
    <citation type="journal article" date="2013" name="Nat. Genet.">
        <title>The duck genome and transcriptome provide insight into an avian influenza virus reservoir species.</title>
        <authorList>
            <person name="Huang Y."/>
            <person name="Li Y."/>
            <person name="Burt D.W."/>
            <person name="Chen H."/>
            <person name="Zhang Y."/>
            <person name="Qian W."/>
            <person name="Kim H."/>
            <person name="Gan S."/>
            <person name="Zhao Y."/>
            <person name="Li J."/>
            <person name="Yi K."/>
            <person name="Feng H."/>
            <person name="Zhu P."/>
            <person name="Li B."/>
            <person name="Liu Q."/>
            <person name="Fairley S."/>
            <person name="Magor K.E."/>
            <person name="Du Z."/>
            <person name="Hu X."/>
            <person name="Goodman L."/>
            <person name="Tafer H."/>
            <person name="Vignal A."/>
            <person name="Lee T."/>
            <person name="Kim K.W."/>
            <person name="Sheng Z."/>
            <person name="An Y."/>
            <person name="Searle S."/>
            <person name="Herrero J."/>
            <person name="Groenen M.A."/>
            <person name="Crooijmans R.P."/>
            <person name="Faraut T."/>
            <person name="Cai Q."/>
            <person name="Webster R.G."/>
            <person name="Aldridge J.R."/>
            <person name="Warren W.C."/>
            <person name="Bartschat S."/>
            <person name="Kehr S."/>
            <person name="Marz M."/>
            <person name="Stadler P.F."/>
            <person name="Smith J."/>
            <person name="Kraus R.H."/>
            <person name="Zhao Y."/>
            <person name="Ren L."/>
            <person name="Fei J."/>
            <person name="Morisson M."/>
            <person name="Kaiser P."/>
            <person name="Griffin D.K."/>
            <person name="Rao M."/>
            <person name="Pitel F."/>
            <person name="Wang J."/>
            <person name="Li N."/>
        </authorList>
    </citation>
    <scope>NUCLEOTIDE SEQUENCE [LARGE SCALE GENOMIC DNA]</scope>
</reference>
<dbReference type="SMART" id="SM01360">
    <property type="entry name" value="A2M"/>
    <property type="match status" value="1"/>
</dbReference>
<keyword evidence="3" id="KW-1185">Reference proteome</keyword>
<dbReference type="AlphaFoldDB" id="R0L298"/>
<sequence length="87" mass="9316">QALQKDFPGTRLWELVPVGEEGSAEVPVTVPNAITEWTAGMFCTAPTGLGLAPTVTLLTFKPFFVELVLPYAVTRGKTFTLAATVFS</sequence>
<dbReference type="Gene3D" id="2.60.40.10">
    <property type="entry name" value="Immunoglobulins"/>
    <property type="match status" value="1"/>
</dbReference>
<feature type="domain" description="Alpha-2-macroglobulin" evidence="1">
    <location>
        <begin position="10"/>
        <end position="87"/>
    </location>
</feature>
<dbReference type="Pfam" id="PF00207">
    <property type="entry name" value="A2M"/>
    <property type="match status" value="1"/>
</dbReference>
<feature type="non-terminal residue" evidence="2">
    <location>
        <position position="1"/>
    </location>
</feature>
<evidence type="ECO:0000313" key="3">
    <source>
        <dbReference type="Proteomes" id="UP000296049"/>
    </source>
</evidence>
<accession>R0L298</accession>
<dbReference type="PANTHER" id="PTHR11412:SF185">
    <property type="entry name" value="ALPHA-2-MACROGLOBULIN-LIKE PROTEIN 1"/>
    <property type="match status" value="1"/>
</dbReference>
<protein>
    <submittedName>
        <fullName evidence="2">Alpha-2-macroglobulin-like protein 1</fullName>
    </submittedName>
</protein>
<organism evidence="2 3">
    <name type="scientific">Anas platyrhynchos</name>
    <name type="common">Mallard</name>
    <name type="synonym">Anas boschas</name>
    <dbReference type="NCBI Taxonomy" id="8839"/>
    <lineage>
        <taxon>Eukaryota</taxon>
        <taxon>Metazoa</taxon>
        <taxon>Chordata</taxon>
        <taxon>Craniata</taxon>
        <taxon>Vertebrata</taxon>
        <taxon>Euteleostomi</taxon>
        <taxon>Archelosauria</taxon>
        <taxon>Archosauria</taxon>
        <taxon>Dinosauria</taxon>
        <taxon>Saurischia</taxon>
        <taxon>Theropoda</taxon>
        <taxon>Coelurosauria</taxon>
        <taxon>Aves</taxon>
        <taxon>Neognathae</taxon>
        <taxon>Galloanserae</taxon>
        <taxon>Anseriformes</taxon>
        <taxon>Anatidae</taxon>
        <taxon>Anatinae</taxon>
        <taxon>Anas</taxon>
    </lineage>
</organism>
<proteinExistence type="predicted"/>
<dbReference type="GO" id="GO:0004866">
    <property type="term" value="F:endopeptidase inhibitor activity"/>
    <property type="evidence" value="ECO:0007669"/>
    <property type="project" value="InterPro"/>
</dbReference>
<name>R0L298_ANAPL</name>
<evidence type="ECO:0000313" key="2">
    <source>
        <dbReference type="EMBL" id="EOA99698.1"/>
    </source>
</evidence>
<dbReference type="Proteomes" id="UP000296049">
    <property type="component" value="Unassembled WGS sequence"/>
</dbReference>
<dbReference type="Gene3D" id="2.20.130.20">
    <property type="match status" value="1"/>
</dbReference>